<reference evidence="2 3" key="1">
    <citation type="submission" date="2020-04" db="EMBL/GenBank/DDBJ databases">
        <authorList>
            <person name="De Canck E."/>
        </authorList>
    </citation>
    <scope>NUCLEOTIDE SEQUENCE [LARGE SCALE GENOMIC DNA]</scope>
    <source>
        <strain evidence="2 3">LMG 3431</strain>
    </source>
</reference>
<gene>
    <name evidence="2" type="ORF">LMG3431_00006</name>
</gene>
<dbReference type="EMBL" id="CADIJX010000001">
    <property type="protein sequence ID" value="CAB3624360.1"/>
    <property type="molecule type" value="Genomic_DNA"/>
</dbReference>
<evidence type="ECO:0000313" key="2">
    <source>
        <dbReference type="EMBL" id="CAB3624360.1"/>
    </source>
</evidence>
<dbReference type="AlphaFoldDB" id="A0A6S6YNL2"/>
<dbReference type="RefSeq" id="WP_175172379.1">
    <property type="nucleotide sequence ID" value="NZ_CADIJX010000001.1"/>
</dbReference>
<proteinExistence type="predicted"/>
<feature type="compositionally biased region" description="Basic and acidic residues" evidence="1">
    <location>
        <begin position="19"/>
        <end position="37"/>
    </location>
</feature>
<organism evidence="2 3">
    <name type="scientific">Achromobacter pestifer</name>
    <dbReference type="NCBI Taxonomy" id="1353889"/>
    <lineage>
        <taxon>Bacteria</taxon>
        <taxon>Pseudomonadati</taxon>
        <taxon>Pseudomonadota</taxon>
        <taxon>Betaproteobacteria</taxon>
        <taxon>Burkholderiales</taxon>
        <taxon>Alcaligenaceae</taxon>
        <taxon>Achromobacter</taxon>
    </lineage>
</organism>
<keyword evidence="3" id="KW-1185">Reference proteome</keyword>
<protein>
    <recommendedName>
        <fullName evidence="4">DUF5302 domain-containing protein</fullName>
    </recommendedName>
</protein>
<evidence type="ECO:0000256" key="1">
    <source>
        <dbReference type="SAM" id="MobiDB-lite"/>
    </source>
</evidence>
<feature type="compositionally biased region" description="Low complexity" evidence="1">
    <location>
        <begin position="1"/>
        <end position="18"/>
    </location>
</feature>
<feature type="region of interest" description="Disordered" evidence="1">
    <location>
        <begin position="1"/>
        <end position="64"/>
    </location>
</feature>
<accession>A0A6S6YNL2</accession>
<evidence type="ECO:0000313" key="3">
    <source>
        <dbReference type="Proteomes" id="UP000494108"/>
    </source>
</evidence>
<dbReference type="Proteomes" id="UP000494108">
    <property type="component" value="Unassembled WGS sequence"/>
</dbReference>
<evidence type="ECO:0008006" key="4">
    <source>
        <dbReference type="Google" id="ProtNLM"/>
    </source>
</evidence>
<name>A0A6S6YNL2_9BURK</name>
<sequence>MTSHTPRTPQAAPAADTPAHAEKDRTRADHQQEEARRKALASAQHKDSPRTMSAPRYHGGHRGG</sequence>